<feature type="compositionally biased region" description="Basic and acidic residues" evidence="6">
    <location>
        <begin position="60"/>
        <end position="73"/>
    </location>
</feature>
<keyword evidence="10" id="KW-1185">Reference proteome</keyword>
<feature type="compositionally biased region" description="Basic and acidic residues" evidence="6">
    <location>
        <begin position="326"/>
        <end position="338"/>
    </location>
</feature>
<proteinExistence type="predicted"/>
<feature type="compositionally biased region" description="Basic and acidic residues" evidence="6">
    <location>
        <begin position="33"/>
        <end position="45"/>
    </location>
</feature>
<evidence type="ECO:0000313" key="10">
    <source>
        <dbReference type="Proteomes" id="UP001221898"/>
    </source>
</evidence>
<dbReference type="EMBL" id="JAINUG010000046">
    <property type="protein sequence ID" value="KAJ8405914.1"/>
    <property type="molecule type" value="Genomic_DNA"/>
</dbReference>
<dbReference type="Pfam" id="PF00386">
    <property type="entry name" value="C1q"/>
    <property type="match status" value="2"/>
</dbReference>
<dbReference type="PROSITE" id="PS50871">
    <property type="entry name" value="C1Q"/>
    <property type="match status" value="2"/>
</dbReference>
<dbReference type="GO" id="GO:0005581">
    <property type="term" value="C:collagen trimer"/>
    <property type="evidence" value="ECO:0007669"/>
    <property type="project" value="UniProtKB-KW"/>
</dbReference>
<comment type="subcellular location">
    <subcellularLocation>
        <location evidence="1">Secreted</location>
        <location evidence="1">Extracellular space</location>
        <location evidence="1">Extracellular matrix</location>
    </subcellularLocation>
</comment>
<evidence type="ECO:0000256" key="5">
    <source>
        <dbReference type="ARBA" id="ARBA00023119"/>
    </source>
</evidence>
<dbReference type="InterPro" id="IPR001073">
    <property type="entry name" value="C1q_dom"/>
</dbReference>
<dbReference type="SMART" id="SM00110">
    <property type="entry name" value="C1Q"/>
    <property type="match status" value="2"/>
</dbReference>
<name>A0AAD7WRQ8_9TELE</name>
<organism evidence="9 10">
    <name type="scientific">Aldrovandia affinis</name>
    <dbReference type="NCBI Taxonomy" id="143900"/>
    <lineage>
        <taxon>Eukaryota</taxon>
        <taxon>Metazoa</taxon>
        <taxon>Chordata</taxon>
        <taxon>Craniata</taxon>
        <taxon>Vertebrata</taxon>
        <taxon>Euteleostomi</taxon>
        <taxon>Actinopterygii</taxon>
        <taxon>Neopterygii</taxon>
        <taxon>Teleostei</taxon>
        <taxon>Notacanthiformes</taxon>
        <taxon>Halosauridae</taxon>
        <taxon>Aldrovandia</taxon>
    </lineage>
</organism>
<keyword evidence="3" id="KW-0272">Extracellular matrix</keyword>
<evidence type="ECO:0000256" key="6">
    <source>
        <dbReference type="SAM" id="MobiDB-lite"/>
    </source>
</evidence>
<feature type="region of interest" description="Disordered" evidence="6">
    <location>
        <begin position="315"/>
        <end position="388"/>
    </location>
</feature>
<dbReference type="PANTHER" id="PTHR15427:SF29">
    <property type="entry name" value="COMPLEMENT C1Q SUBCOMPONENT SUBUNIT C"/>
    <property type="match status" value="1"/>
</dbReference>
<dbReference type="SUPFAM" id="SSF49842">
    <property type="entry name" value="TNF-like"/>
    <property type="match status" value="2"/>
</dbReference>
<feature type="signal peptide" evidence="7">
    <location>
        <begin position="1"/>
        <end position="22"/>
    </location>
</feature>
<evidence type="ECO:0000259" key="8">
    <source>
        <dbReference type="PROSITE" id="PS50871"/>
    </source>
</evidence>
<evidence type="ECO:0000256" key="7">
    <source>
        <dbReference type="SAM" id="SignalP"/>
    </source>
</evidence>
<evidence type="ECO:0000256" key="4">
    <source>
        <dbReference type="ARBA" id="ARBA00022729"/>
    </source>
</evidence>
<sequence>MHCLAREFLVLWLAMFLASVLCHPECGWQDGKNGEAGRPGRDGHLGQKGQKGEPAPWADSDMKTGVKGDHGDKGFPGPVGSKGYRGEQGPLGPAGPQGPSGGSGDSSSLDSQHQSAFSVERTRKEKPANAAPVAFDAVITDINNNFNIQTGHFTCKIPGTYYFVFHSMSMGNLCLALKSDALTGESLGFCDSNKRGNTQLISGGAVLQLAQGQKVWVEPFKDDKNNLANHMATTKHNSIVFNGFMVWVEPFKDDKNNLANHITTTKHSSIIFNSEKQVQSNSASMFTKSVTLATFVAVCILPMVAMETCPSAGIHGIPGIPGLPGRDGRDGERGEKGEPGVPVLPGQAAEKGEKGERGNPGPPGKIGRGGERGSVGPPGPVGPLGDKGTSGIYKMEIQSAFSVTRYTKAHPIPNSPVRFSHVITNLNKHYDTATGKFHCHVPGTYYFVYHASSEASLCVSLVRDGVSQASFCDHLYGDANQVSSGGLAVYLKKDQEVWLETNDYEGMIGVEGRRSVFSGFLLYPH</sequence>
<feature type="chain" id="PRO_5041899011" description="C1q domain-containing protein" evidence="7">
    <location>
        <begin position="23"/>
        <end position="525"/>
    </location>
</feature>
<comment type="caution">
    <text evidence="9">The sequence shown here is derived from an EMBL/GenBank/DDBJ whole genome shotgun (WGS) entry which is preliminary data.</text>
</comment>
<dbReference type="PANTHER" id="PTHR15427">
    <property type="entry name" value="EMILIN ELASTIN MICROFIBRIL INTERFACE-LOCATED PROTEIN ELASTIN MICROFIBRIL INTERFACER"/>
    <property type="match status" value="1"/>
</dbReference>
<accession>A0AAD7WRQ8</accession>
<evidence type="ECO:0000256" key="1">
    <source>
        <dbReference type="ARBA" id="ARBA00004498"/>
    </source>
</evidence>
<keyword evidence="2" id="KW-0964">Secreted</keyword>
<dbReference type="AlphaFoldDB" id="A0AAD7WRQ8"/>
<dbReference type="PRINTS" id="PR00007">
    <property type="entry name" value="COMPLEMNTC1Q"/>
</dbReference>
<protein>
    <recommendedName>
        <fullName evidence="8">C1q domain-containing protein</fullName>
    </recommendedName>
</protein>
<dbReference type="InterPro" id="IPR050392">
    <property type="entry name" value="Collagen/C1q_domain"/>
</dbReference>
<keyword evidence="5" id="KW-0176">Collagen</keyword>
<feature type="compositionally biased region" description="Low complexity" evidence="6">
    <location>
        <begin position="315"/>
        <end position="324"/>
    </location>
</feature>
<dbReference type="InterPro" id="IPR008983">
    <property type="entry name" value="Tumour_necrosis_fac-like_dom"/>
</dbReference>
<gene>
    <name evidence="9" type="ORF">AAFF_G00313510</name>
</gene>
<reference evidence="9" key="1">
    <citation type="journal article" date="2023" name="Science">
        <title>Genome structures resolve the early diversification of teleost fishes.</title>
        <authorList>
            <person name="Parey E."/>
            <person name="Louis A."/>
            <person name="Montfort J."/>
            <person name="Bouchez O."/>
            <person name="Roques C."/>
            <person name="Iampietro C."/>
            <person name="Lluch J."/>
            <person name="Castinel A."/>
            <person name="Donnadieu C."/>
            <person name="Desvignes T."/>
            <person name="Floi Bucao C."/>
            <person name="Jouanno E."/>
            <person name="Wen M."/>
            <person name="Mejri S."/>
            <person name="Dirks R."/>
            <person name="Jansen H."/>
            <person name="Henkel C."/>
            <person name="Chen W.J."/>
            <person name="Zahm M."/>
            <person name="Cabau C."/>
            <person name="Klopp C."/>
            <person name="Thompson A.W."/>
            <person name="Robinson-Rechavi M."/>
            <person name="Braasch I."/>
            <person name="Lecointre G."/>
            <person name="Bobe J."/>
            <person name="Postlethwait J.H."/>
            <person name="Berthelot C."/>
            <person name="Roest Crollius H."/>
            <person name="Guiguen Y."/>
        </authorList>
    </citation>
    <scope>NUCLEOTIDE SEQUENCE</scope>
    <source>
        <strain evidence="9">NC1722</strain>
    </source>
</reference>
<evidence type="ECO:0000256" key="3">
    <source>
        <dbReference type="ARBA" id="ARBA00022530"/>
    </source>
</evidence>
<keyword evidence="4 7" id="KW-0732">Signal</keyword>
<dbReference type="FunFam" id="2.60.120.40:FF:000001">
    <property type="entry name" value="Complement C1q B chain"/>
    <property type="match status" value="1"/>
</dbReference>
<feature type="compositionally biased region" description="Low complexity" evidence="6">
    <location>
        <begin position="105"/>
        <end position="116"/>
    </location>
</feature>
<dbReference type="Gene3D" id="2.60.120.40">
    <property type="match status" value="2"/>
</dbReference>
<feature type="region of interest" description="Disordered" evidence="6">
    <location>
        <begin position="33"/>
        <end position="129"/>
    </location>
</feature>
<feature type="domain" description="C1q" evidence="8">
    <location>
        <begin position="110"/>
        <end position="252"/>
    </location>
</feature>
<dbReference type="Proteomes" id="UP001221898">
    <property type="component" value="Unassembled WGS sequence"/>
</dbReference>
<evidence type="ECO:0000313" key="9">
    <source>
        <dbReference type="EMBL" id="KAJ8405914.1"/>
    </source>
</evidence>
<evidence type="ECO:0000256" key="2">
    <source>
        <dbReference type="ARBA" id="ARBA00022525"/>
    </source>
</evidence>
<feature type="domain" description="C1q" evidence="8">
    <location>
        <begin position="394"/>
        <end position="525"/>
    </location>
</feature>